<organism evidence="4 5">
    <name type="scientific">Solanum tuberosum</name>
    <name type="common">Potato</name>
    <dbReference type="NCBI Taxonomy" id="4113"/>
    <lineage>
        <taxon>Eukaryota</taxon>
        <taxon>Viridiplantae</taxon>
        <taxon>Streptophyta</taxon>
        <taxon>Embryophyta</taxon>
        <taxon>Tracheophyta</taxon>
        <taxon>Spermatophyta</taxon>
        <taxon>Magnoliopsida</taxon>
        <taxon>eudicotyledons</taxon>
        <taxon>Gunneridae</taxon>
        <taxon>Pentapetalae</taxon>
        <taxon>asterids</taxon>
        <taxon>lamiids</taxon>
        <taxon>Solanales</taxon>
        <taxon>Solanaceae</taxon>
        <taxon>Solanoideae</taxon>
        <taxon>Solaneae</taxon>
        <taxon>Solanum</taxon>
    </lineage>
</organism>
<reference evidence="4 5" key="1">
    <citation type="journal article" date="2021" name="bioRxiv">
        <title>Chromosome-scale and haplotype-resolved genome assembly of a tetraploid potato cultivar.</title>
        <authorList>
            <person name="Sun H."/>
            <person name="Jiao W.-B."/>
            <person name="Krause K."/>
            <person name="Campoy J.A."/>
            <person name="Goel M."/>
            <person name="Folz-Donahue K."/>
            <person name="Kukat C."/>
            <person name="Huettel B."/>
            <person name="Schneeberger K."/>
        </authorList>
    </citation>
    <scope>NUCLEOTIDE SEQUENCE [LARGE SCALE GENOMIC DNA]</scope>
    <source>
        <strain evidence="4">SolTubOtavaFocal</strain>
        <tissue evidence="4">Leaves</tissue>
    </source>
</reference>
<evidence type="ECO:0000256" key="1">
    <source>
        <dbReference type="PROSITE-ProRule" id="PRU00047"/>
    </source>
</evidence>
<name>A0ABQ7VZ96_SOLTU</name>
<proteinExistence type="predicted"/>
<protein>
    <recommendedName>
        <fullName evidence="3">CCHC-type domain-containing protein</fullName>
    </recommendedName>
</protein>
<dbReference type="PROSITE" id="PS50158">
    <property type="entry name" value="ZF_CCHC"/>
    <property type="match status" value="1"/>
</dbReference>
<comment type="caution">
    <text evidence="4">The sequence shown here is derived from an EMBL/GenBank/DDBJ whole genome shotgun (WGS) entry which is preliminary data.</text>
</comment>
<accession>A0ABQ7VZ96</accession>
<feature type="compositionally biased region" description="Polar residues" evidence="2">
    <location>
        <begin position="1"/>
        <end position="10"/>
    </location>
</feature>
<sequence>MSIDELQSSLVVHEQKYQQPSNDDEDQALKVEDRLGTSNRRRAPYRERRRAPYRERRRGRGRTTFNKATVECYKCHNLGHFQFECPVLNKEENYVELEEEYELLLMAYIELHEAKRSYEWFLDFGCSNHMYGNQDLFSSLDTNFSHTVKLGNNTRMKVGGKGTMKLFL</sequence>
<feature type="compositionally biased region" description="Basic and acidic residues" evidence="2">
    <location>
        <begin position="44"/>
        <end position="54"/>
    </location>
</feature>
<dbReference type="Pfam" id="PF00098">
    <property type="entry name" value="zf-CCHC"/>
    <property type="match status" value="1"/>
</dbReference>
<gene>
    <name evidence="4" type="ORF">KY290_010538</name>
</gene>
<feature type="domain" description="CCHC-type" evidence="3">
    <location>
        <begin position="72"/>
        <end position="86"/>
    </location>
</feature>
<dbReference type="InterPro" id="IPR001878">
    <property type="entry name" value="Znf_CCHC"/>
</dbReference>
<dbReference type="EMBL" id="JAIVGD010000005">
    <property type="protein sequence ID" value="KAH0773401.1"/>
    <property type="molecule type" value="Genomic_DNA"/>
</dbReference>
<evidence type="ECO:0000313" key="4">
    <source>
        <dbReference type="EMBL" id="KAH0773401.1"/>
    </source>
</evidence>
<keyword evidence="1" id="KW-0863">Zinc-finger</keyword>
<dbReference type="Pfam" id="PF22936">
    <property type="entry name" value="Pol_BBD"/>
    <property type="match status" value="1"/>
</dbReference>
<dbReference type="Proteomes" id="UP000826656">
    <property type="component" value="Unassembled WGS sequence"/>
</dbReference>
<keyword evidence="5" id="KW-1185">Reference proteome</keyword>
<dbReference type="SUPFAM" id="SSF57756">
    <property type="entry name" value="Retrovirus zinc finger-like domains"/>
    <property type="match status" value="1"/>
</dbReference>
<feature type="region of interest" description="Disordered" evidence="2">
    <location>
        <begin position="1"/>
        <end position="60"/>
    </location>
</feature>
<evidence type="ECO:0000259" key="3">
    <source>
        <dbReference type="PROSITE" id="PS50158"/>
    </source>
</evidence>
<dbReference type="InterPro" id="IPR054722">
    <property type="entry name" value="PolX-like_BBD"/>
</dbReference>
<evidence type="ECO:0000313" key="5">
    <source>
        <dbReference type="Proteomes" id="UP000826656"/>
    </source>
</evidence>
<evidence type="ECO:0000256" key="2">
    <source>
        <dbReference type="SAM" id="MobiDB-lite"/>
    </source>
</evidence>
<keyword evidence="1" id="KW-0862">Zinc</keyword>
<keyword evidence="1" id="KW-0479">Metal-binding</keyword>
<dbReference type="InterPro" id="IPR036875">
    <property type="entry name" value="Znf_CCHC_sf"/>
</dbReference>